<reference evidence="3" key="1">
    <citation type="journal article" date="2017" name="Cell">
        <title>Insights into land plant evolution garnered from the Marchantia polymorpha genome.</title>
        <authorList>
            <person name="Bowman J.L."/>
            <person name="Kohchi T."/>
            <person name="Yamato K.T."/>
            <person name="Jenkins J."/>
            <person name="Shu S."/>
            <person name="Ishizaki K."/>
            <person name="Yamaoka S."/>
            <person name="Nishihama R."/>
            <person name="Nakamura Y."/>
            <person name="Berger F."/>
            <person name="Adam C."/>
            <person name="Aki S.S."/>
            <person name="Althoff F."/>
            <person name="Araki T."/>
            <person name="Arteaga-Vazquez M.A."/>
            <person name="Balasubrmanian S."/>
            <person name="Barry K."/>
            <person name="Bauer D."/>
            <person name="Boehm C.R."/>
            <person name="Briginshaw L."/>
            <person name="Caballero-Perez J."/>
            <person name="Catarino B."/>
            <person name="Chen F."/>
            <person name="Chiyoda S."/>
            <person name="Chovatia M."/>
            <person name="Davies K.M."/>
            <person name="Delmans M."/>
            <person name="Demura T."/>
            <person name="Dierschke T."/>
            <person name="Dolan L."/>
            <person name="Dorantes-Acosta A.E."/>
            <person name="Eklund D.M."/>
            <person name="Florent S.N."/>
            <person name="Flores-Sandoval E."/>
            <person name="Fujiyama A."/>
            <person name="Fukuzawa H."/>
            <person name="Galik B."/>
            <person name="Grimanelli D."/>
            <person name="Grimwood J."/>
            <person name="Grossniklaus U."/>
            <person name="Hamada T."/>
            <person name="Haseloff J."/>
            <person name="Hetherington A.J."/>
            <person name="Higo A."/>
            <person name="Hirakawa Y."/>
            <person name="Hundley H.N."/>
            <person name="Ikeda Y."/>
            <person name="Inoue K."/>
            <person name="Inoue S.I."/>
            <person name="Ishida S."/>
            <person name="Jia Q."/>
            <person name="Kakita M."/>
            <person name="Kanazawa T."/>
            <person name="Kawai Y."/>
            <person name="Kawashima T."/>
            <person name="Kennedy M."/>
            <person name="Kinose K."/>
            <person name="Kinoshita T."/>
            <person name="Kohara Y."/>
            <person name="Koide E."/>
            <person name="Komatsu K."/>
            <person name="Kopischke S."/>
            <person name="Kubo M."/>
            <person name="Kyozuka J."/>
            <person name="Lagercrantz U."/>
            <person name="Lin S.S."/>
            <person name="Lindquist E."/>
            <person name="Lipzen A.M."/>
            <person name="Lu C.W."/>
            <person name="De Luna E."/>
            <person name="Martienssen R.A."/>
            <person name="Minamino N."/>
            <person name="Mizutani M."/>
            <person name="Mizutani M."/>
            <person name="Mochizuki N."/>
            <person name="Monte I."/>
            <person name="Mosher R."/>
            <person name="Nagasaki H."/>
            <person name="Nakagami H."/>
            <person name="Naramoto S."/>
            <person name="Nishitani K."/>
            <person name="Ohtani M."/>
            <person name="Okamoto T."/>
            <person name="Okumura M."/>
            <person name="Phillips J."/>
            <person name="Pollak B."/>
            <person name="Reinders A."/>
            <person name="Rovekamp M."/>
            <person name="Sano R."/>
            <person name="Sawa S."/>
            <person name="Schmid M.W."/>
            <person name="Shirakawa M."/>
            <person name="Solano R."/>
            <person name="Spunde A."/>
            <person name="Suetsugu N."/>
            <person name="Sugano S."/>
            <person name="Sugiyama A."/>
            <person name="Sun R."/>
            <person name="Suzuki Y."/>
            <person name="Takenaka M."/>
            <person name="Takezawa D."/>
            <person name="Tomogane H."/>
            <person name="Tsuzuki M."/>
            <person name="Ueda T."/>
            <person name="Umeda M."/>
            <person name="Ward J.M."/>
            <person name="Watanabe Y."/>
            <person name="Yazaki K."/>
            <person name="Yokoyama R."/>
            <person name="Yoshitake Y."/>
            <person name="Yotsui I."/>
            <person name="Zachgo S."/>
            <person name="Schmutz J."/>
        </authorList>
    </citation>
    <scope>NUCLEOTIDE SEQUENCE [LARGE SCALE GENOMIC DNA]</scope>
    <source>
        <strain evidence="3">Tak-1</strain>
    </source>
</reference>
<dbReference type="Gramene" id="Mp1g17780.1">
    <property type="protein sequence ID" value="Mp1g17780.1.cds"/>
    <property type="gene ID" value="Mp1g17780"/>
</dbReference>
<accession>A0A2R6XVE7</accession>
<evidence type="ECO:0000313" key="2">
    <source>
        <dbReference type="EMBL" id="PTQ50060.1"/>
    </source>
</evidence>
<organism evidence="2 3">
    <name type="scientific">Marchantia polymorpha</name>
    <name type="common">Common liverwort</name>
    <name type="synonym">Marchantia aquatica</name>
    <dbReference type="NCBI Taxonomy" id="3197"/>
    <lineage>
        <taxon>Eukaryota</taxon>
        <taxon>Viridiplantae</taxon>
        <taxon>Streptophyta</taxon>
        <taxon>Embryophyta</taxon>
        <taxon>Marchantiophyta</taxon>
        <taxon>Marchantiopsida</taxon>
        <taxon>Marchantiidae</taxon>
        <taxon>Marchantiales</taxon>
        <taxon>Marchantiaceae</taxon>
        <taxon>Marchantia</taxon>
    </lineage>
</organism>
<name>A0A2R6XVE7_MARPO</name>
<evidence type="ECO:0000256" key="1">
    <source>
        <dbReference type="SAM" id="MobiDB-lite"/>
    </source>
</evidence>
<feature type="compositionally biased region" description="Basic residues" evidence="1">
    <location>
        <begin position="73"/>
        <end position="82"/>
    </location>
</feature>
<keyword evidence="3" id="KW-1185">Reference proteome</keyword>
<sequence>MGTEFLAHYTALSTASEGCVRASTSLAGERNGGPACPKDIRASRVWPRRGSNRGGATWAIRASTVGPATGRARAGRRKRARLGRRDGRMFLNGTEPGLNRAGRQSGPNQQGWTGIPGVGTEALLEGRGGAQGTTGRVRSPVSQDNVIWLEEWRAGRRQRARARARPRPRAASEP</sequence>
<protein>
    <submittedName>
        <fullName evidence="2">Uncharacterized protein</fullName>
    </submittedName>
</protein>
<dbReference type="Proteomes" id="UP000244005">
    <property type="component" value="Unassembled WGS sequence"/>
</dbReference>
<proteinExistence type="predicted"/>
<gene>
    <name evidence="2" type="ORF">MARPO_0001s0117</name>
</gene>
<evidence type="ECO:0000313" key="3">
    <source>
        <dbReference type="Proteomes" id="UP000244005"/>
    </source>
</evidence>
<dbReference type="AlphaFoldDB" id="A0A2R6XVE7"/>
<feature type="region of interest" description="Disordered" evidence="1">
    <location>
        <begin position="64"/>
        <end position="114"/>
    </location>
</feature>
<feature type="compositionally biased region" description="Basic residues" evidence="1">
    <location>
        <begin position="155"/>
        <end position="168"/>
    </location>
</feature>
<feature type="region of interest" description="Disordered" evidence="1">
    <location>
        <begin position="155"/>
        <end position="174"/>
    </location>
</feature>
<dbReference type="EMBL" id="KZ772673">
    <property type="protein sequence ID" value="PTQ50060.1"/>
    <property type="molecule type" value="Genomic_DNA"/>
</dbReference>